<evidence type="ECO:0000313" key="2">
    <source>
        <dbReference type="Proteomes" id="UP000708208"/>
    </source>
</evidence>
<organism evidence="1 2">
    <name type="scientific">Allacma fusca</name>
    <dbReference type="NCBI Taxonomy" id="39272"/>
    <lineage>
        <taxon>Eukaryota</taxon>
        <taxon>Metazoa</taxon>
        <taxon>Ecdysozoa</taxon>
        <taxon>Arthropoda</taxon>
        <taxon>Hexapoda</taxon>
        <taxon>Collembola</taxon>
        <taxon>Symphypleona</taxon>
        <taxon>Sminthuridae</taxon>
        <taxon>Allacma</taxon>
    </lineage>
</organism>
<dbReference type="AlphaFoldDB" id="A0A8J2KAP2"/>
<accession>A0A8J2KAP2</accession>
<dbReference type="EMBL" id="CAJVCH010219567">
    <property type="protein sequence ID" value="CAG7731776.1"/>
    <property type="molecule type" value="Genomic_DNA"/>
</dbReference>
<name>A0A8J2KAP2_9HEXA</name>
<sequence>RPNQSIHTSLQEYSCSVKTLTNLSRPFEEFIKHGKTFPSRSEGHVPSIILKKQGGRWDGGRDDSREDEARVFQITLQGGLPSLLSPPTDFAF</sequence>
<keyword evidence="2" id="KW-1185">Reference proteome</keyword>
<protein>
    <submittedName>
        <fullName evidence="1">Uncharacterized protein</fullName>
    </submittedName>
</protein>
<gene>
    <name evidence="1" type="ORF">AFUS01_LOCUS20347</name>
</gene>
<reference evidence="1" key="1">
    <citation type="submission" date="2021-06" db="EMBL/GenBank/DDBJ databases">
        <authorList>
            <person name="Hodson N. C."/>
            <person name="Mongue J. A."/>
            <person name="Jaron S. K."/>
        </authorList>
    </citation>
    <scope>NUCLEOTIDE SEQUENCE</scope>
</reference>
<comment type="caution">
    <text evidence="1">The sequence shown here is derived from an EMBL/GenBank/DDBJ whole genome shotgun (WGS) entry which is preliminary data.</text>
</comment>
<dbReference type="Proteomes" id="UP000708208">
    <property type="component" value="Unassembled WGS sequence"/>
</dbReference>
<feature type="non-terminal residue" evidence="1">
    <location>
        <position position="1"/>
    </location>
</feature>
<evidence type="ECO:0000313" key="1">
    <source>
        <dbReference type="EMBL" id="CAG7731776.1"/>
    </source>
</evidence>
<proteinExistence type="predicted"/>